<evidence type="ECO:0000256" key="2">
    <source>
        <dbReference type="ARBA" id="ARBA00022692"/>
    </source>
</evidence>
<dbReference type="Pfam" id="PF04932">
    <property type="entry name" value="Wzy_C"/>
    <property type="match status" value="1"/>
</dbReference>
<comment type="caution">
    <text evidence="7">The sequence shown here is derived from an EMBL/GenBank/DDBJ whole genome shotgun (WGS) entry which is preliminary data.</text>
</comment>
<organism evidence="7">
    <name type="scientific">mine drainage metagenome</name>
    <dbReference type="NCBI Taxonomy" id="410659"/>
    <lineage>
        <taxon>unclassified sequences</taxon>
        <taxon>metagenomes</taxon>
        <taxon>ecological metagenomes</taxon>
    </lineage>
</organism>
<feature type="transmembrane region" description="Helical" evidence="5">
    <location>
        <begin position="106"/>
        <end position="123"/>
    </location>
</feature>
<proteinExistence type="predicted"/>
<dbReference type="GO" id="GO:0016020">
    <property type="term" value="C:membrane"/>
    <property type="evidence" value="ECO:0007669"/>
    <property type="project" value="UniProtKB-SubCell"/>
</dbReference>
<keyword evidence="4 5" id="KW-0472">Membrane</keyword>
<dbReference type="InterPro" id="IPR051533">
    <property type="entry name" value="WaaL-like"/>
</dbReference>
<dbReference type="GO" id="GO:0016874">
    <property type="term" value="F:ligase activity"/>
    <property type="evidence" value="ECO:0007669"/>
    <property type="project" value="UniProtKB-KW"/>
</dbReference>
<protein>
    <submittedName>
        <fullName evidence="7">O-antigen ligase</fullName>
    </submittedName>
</protein>
<feature type="transmembrane region" description="Helical" evidence="5">
    <location>
        <begin position="6"/>
        <end position="23"/>
    </location>
</feature>
<reference evidence="7" key="1">
    <citation type="submission" date="2016-10" db="EMBL/GenBank/DDBJ databases">
        <title>Sequence of Gallionella enrichment culture.</title>
        <authorList>
            <person name="Poehlein A."/>
            <person name="Muehling M."/>
            <person name="Daniel R."/>
        </authorList>
    </citation>
    <scope>NUCLEOTIDE SEQUENCE</scope>
</reference>
<keyword evidence="7" id="KW-0436">Ligase</keyword>
<feature type="transmembrane region" description="Helical" evidence="5">
    <location>
        <begin position="79"/>
        <end position="97"/>
    </location>
</feature>
<feature type="transmembrane region" description="Helical" evidence="5">
    <location>
        <begin position="232"/>
        <end position="251"/>
    </location>
</feature>
<feature type="transmembrane region" description="Helical" evidence="5">
    <location>
        <begin position="382"/>
        <end position="399"/>
    </location>
</feature>
<evidence type="ECO:0000313" key="7">
    <source>
        <dbReference type="EMBL" id="OIQ99976.1"/>
    </source>
</evidence>
<evidence type="ECO:0000259" key="6">
    <source>
        <dbReference type="Pfam" id="PF04932"/>
    </source>
</evidence>
<accession>A0A1J5RUM7</accession>
<dbReference type="EMBL" id="MLJW01000100">
    <property type="protein sequence ID" value="OIQ99976.1"/>
    <property type="molecule type" value="Genomic_DNA"/>
</dbReference>
<feature type="transmembrane region" description="Helical" evidence="5">
    <location>
        <begin position="155"/>
        <end position="181"/>
    </location>
</feature>
<feature type="transmembrane region" description="Helical" evidence="5">
    <location>
        <begin position="193"/>
        <end position="220"/>
    </location>
</feature>
<evidence type="ECO:0000256" key="5">
    <source>
        <dbReference type="SAM" id="Phobius"/>
    </source>
</evidence>
<feature type="transmembrane region" description="Helical" evidence="5">
    <location>
        <begin position="43"/>
        <end position="67"/>
    </location>
</feature>
<dbReference type="PANTHER" id="PTHR37422:SF13">
    <property type="entry name" value="LIPOPOLYSACCHARIDE BIOSYNTHESIS PROTEIN PA4999-RELATED"/>
    <property type="match status" value="1"/>
</dbReference>
<comment type="subcellular location">
    <subcellularLocation>
        <location evidence="1">Membrane</location>
        <topology evidence="1">Multi-pass membrane protein</topology>
    </subcellularLocation>
</comment>
<gene>
    <name evidence="7" type="ORF">GALL_179920</name>
</gene>
<feature type="domain" description="O-antigen ligase-related" evidence="6">
    <location>
        <begin position="194"/>
        <end position="333"/>
    </location>
</feature>
<dbReference type="PANTHER" id="PTHR37422">
    <property type="entry name" value="TEICHURONIC ACID BIOSYNTHESIS PROTEIN TUAE"/>
    <property type="match status" value="1"/>
</dbReference>
<evidence type="ECO:0000256" key="4">
    <source>
        <dbReference type="ARBA" id="ARBA00023136"/>
    </source>
</evidence>
<sequence length="412" mass="45751">MSYFFNLTYARVLSLLIFIPAFFSLRKKNDTTSFGRTLPDKALIAYLLLTAILCFREGNITSGTGIVNNQTLTNSLREIFYLFIDIFLPYFVISRSLKNFQSIRDAILSLAFAIMVLAPLALFESLKGWLLYSSLSRVFELGGGMGGYQARDGVLRALVTAGHSIALGYLMVVGIGLYLFLQSSIQQKFIRRFGMALLVAGLIVPVARGPWIGSIVLLVVFILTGRNSLQRLMILAMMAIISVSLISIFPGGERVINLLPFIGSTNIDSINYRERLLTNSMIVIQHDPWFGSIDYLDAPEMQSMRQGEGIIDLVNTYIWVALDKGLVGLGLFVNFFALTLFGIFQAMRSIPDRDSEEYLLGRVLLATLLAILVIIYTVSSITVVPIVYWSFASLGVAYAQMIKKQSRMSNGG</sequence>
<evidence type="ECO:0000256" key="1">
    <source>
        <dbReference type="ARBA" id="ARBA00004141"/>
    </source>
</evidence>
<dbReference type="AlphaFoldDB" id="A0A1J5RUM7"/>
<feature type="transmembrane region" description="Helical" evidence="5">
    <location>
        <begin position="326"/>
        <end position="347"/>
    </location>
</feature>
<dbReference type="InterPro" id="IPR007016">
    <property type="entry name" value="O-antigen_ligase-rel_domated"/>
</dbReference>
<name>A0A1J5RUM7_9ZZZZ</name>
<keyword evidence="2 5" id="KW-0812">Transmembrane</keyword>
<keyword evidence="3 5" id="KW-1133">Transmembrane helix</keyword>
<evidence type="ECO:0000256" key="3">
    <source>
        <dbReference type="ARBA" id="ARBA00022989"/>
    </source>
</evidence>